<dbReference type="OrthoDB" id="9804361at2"/>
<keyword evidence="8" id="KW-1185">Reference proteome</keyword>
<evidence type="ECO:0000256" key="3">
    <source>
        <dbReference type="ARBA" id="ARBA00022692"/>
    </source>
</evidence>
<feature type="transmembrane region" description="Helical" evidence="6">
    <location>
        <begin position="29"/>
        <end position="47"/>
    </location>
</feature>
<keyword evidence="5 6" id="KW-0472">Membrane</keyword>
<dbReference type="RefSeq" id="WP_023431972.1">
    <property type="nucleotide sequence ID" value="NZ_AWXZ01000023.1"/>
</dbReference>
<dbReference type="InterPro" id="IPR043428">
    <property type="entry name" value="LivM-like"/>
</dbReference>
<dbReference type="CDD" id="cd06581">
    <property type="entry name" value="TM_PBP1_LivM_like"/>
    <property type="match status" value="1"/>
</dbReference>
<evidence type="ECO:0000256" key="4">
    <source>
        <dbReference type="ARBA" id="ARBA00022989"/>
    </source>
</evidence>
<dbReference type="PATRIC" id="fig|631454.5.peg.1810"/>
<protein>
    <submittedName>
        <fullName evidence="7">Branched-chain amino acid transport system permease protein LivM</fullName>
    </submittedName>
</protein>
<dbReference type="PANTHER" id="PTHR30482">
    <property type="entry name" value="HIGH-AFFINITY BRANCHED-CHAIN AMINO ACID TRANSPORT SYSTEM PERMEASE"/>
    <property type="match status" value="1"/>
</dbReference>
<evidence type="ECO:0000256" key="6">
    <source>
        <dbReference type="SAM" id="Phobius"/>
    </source>
</evidence>
<evidence type="ECO:0000256" key="5">
    <source>
        <dbReference type="ARBA" id="ARBA00023136"/>
    </source>
</evidence>
<comment type="caution">
    <text evidence="7">The sequence shown here is derived from an EMBL/GenBank/DDBJ whole genome shotgun (WGS) entry which is preliminary data.</text>
</comment>
<gene>
    <name evidence="7" type="ORF">N177_1831</name>
</gene>
<dbReference type="GO" id="GO:0005886">
    <property type="term" value="C:plasma membrane"/>
    <property type="evidence" value="ECO:0007669"/>
    <property type="project" value="UniProtKB-SubCell"/>
</dbReference>
<keyword evidence="4 6" id="KW-1133">Transmembrane helix</keyword>
<dbReference type="Pfam" id="PF02653">
    <property type="entry name" value="BPD_transp_2"/>
    <property type="match status" value="1"/>
</dbReference>
<dbReference type="eggNOG" id="COG4177">
    <property type="taxonomic scope" value="Bacteria"/>
</dbReference>
<keyword evidence="2" id="KW-1003">Cell membrane</keyword>
<dbReference type="AlphaFoldDB" id="V4RJ17"/>
<sequence>MSDVAKPVYAGADERGGRAGMWNGRGRDLVVVAIIGMVTFTMPLWLVELGGYEALATKIVIWAIFALGFDLLLGFTGLLSFGHAAFFGTAAYITGLSLKHFSSDVIPAMAFAFVGTLLVALFIGFLTLRRTGIYFSILTLAFAEMIHALVLSSTLQRWTGGDNGLTGLHYPTLLGMNLRGIAVFYFCAVILVIMFLVAQFLKRSPFGLMLRSIKENPMRLEYTGINVWAYKMMAFLISAMYAGLAGSLMVIYEPYVATKFLHWSTSGEVVIATVIGGASTLIGPMIGAAFLMYFENVVQGMIGEQWRLILGLIFAAIVIFLPGGLIDIWRVVWRATGHKLLHGRRHNVPDMELTEPRHTDPRP</sequence>
<evidence type="ECO:0000313" key="7">
    <source>
        <dbReference type="EMBL" id="ESR25314.1"/>
    </source>
</evidence>
<feature type="transmembrane region" description="Helical" evidence="6">
    <location>
        <begin position="306"/>
        <end position="326"/>
    </location>
</feature>
<dbReference type="GO" id="GO:0015658">
    <property type="term" value="F:branched-chain amino acid transmembrane transporter activity"/>
    <property type="evidence" value="ECO:0007669"/>
    <property type="project" value="InterPro"/>
</dbReference>
<name>V4RJ17_9HYPH</name>
<evidence type="ECO:0000256" key="2">
    <source>
        <dbReference type="ARBA" id="ARBA00022475"/>
    </source>
</evidence>
<dbReference type="EMBL" id="AWXZ01000023">
    <property type="protein sequence ID" value="ESR25314.1"/>
    <property type="molecule type" value="Genomic_DNA"/>
</dbReference>
<proteinExistence type="predicted"/>
<feature type="transmembrane region" description="Helical" evidence="6">
    <location>
        <begin position="59"/>
        <end position="86"/>
    </location>
</feature>
<accession>V4RJ17</accession>
<feature type="transmembrane region" description="Helical" evidence="6">
    <location>
        <begin position="106"/>
        <end position="126"/>
    </location>
</feature>
<comment type="subcellular location">
    <subcellularLocation>
        <location evidence="1">Cell membrane</location>
        <topology evidence="1">Multi-pass membrane protein</topology>
    </subcellularLocation>
</comment>
<reference evidence="7 8" key="1">
    <citation type="journal article" date="2014" name="Genome Announc.">
        <title>Draft Genome Sequence of Lutibaculum baratangense Strain AMV1T, Isolated from a Mud Volcano in Andamans, India.</title>
        <authorList>
            <person name="Singh A."/>
            <person name="Sreenivas A."/>
            <person name="Sathyanarayana Reddy G."/>
            <person name="Pinnaka A.K."/>
            <person name="Shivaji S."/>
        </authorList>
    </citation>
    <scope>NUCLEOTIDE SEQUENCE [LARGE SCALE GENOMIC DNA]</scope>
    <source>
        <strain evidence="7 8">AMV1</strain>
    </source>
</reference>
<feature type="transmembrane region" description="Helical" evidence="6">
    <location>
        <begin position="271"/>
        <end position="294"/>
    </location>
</feature>
<dbReference type="InterPro" id="IPR001851">
    <property type="entry name" value="ABC_transp_permease"/>
</dbReference>
<feature type="transmembrane region" description="Helical" evidence="6">
    <location>
        <begin position="228"/>
        <end position="251"/>
    </location>
</feature>
<organism evidence="7 8">
    <name type="scientific">Lutibaculum baratangense AMV1</name>
    <dbReference type="NCBI Taxonomy" id="631454"/>
    <lineage>
        <taxon>Bacteria</taxon>
        <taxon>Pseudomonadati</taxon>
        <taxon>Pseudomonadota</taxon>
        <taxon>Alphaproteobacteria</taxon>
        <taxon>Hyphomicrobiales</taxon>
        <taxon>Tepidamorphaceae</taxon>
        <taxon>Lutibaculum</taxon>
    </lineage>
</organism>
<keyword evidence="3 6" id="KW-0812">Transmembrane</keyword>
<evidence type="ECO:0000256" key="1">
    <source>
        <dbReference type="ARBA" id="ARBA00004651"/>
    </source>
</evidence>
<evidence type="ECO:0000313" key="8">
    <source>
        <dbReference type="Proteomes" id="UP000017819"/>
    </source>
</evidence>
<dbReference type="Proteomes" id="UP000017819">
    <property type="component" value="Unassembled WGS sequence"/>
</dbReference>
<dbReference type="PANTHER" id="PTHR30482:SF17">
    <property type="entry name" value="ABC TRANSPORTER ATP-BINDING PROTEIN"/>
    <property type="match status" value="1"/>
</dbReference>
<feature type="transmembrane region" description="Helical" evidence="6">
    <location>
        <begin position="178"/>
        <end position="201"/>
    </location>
</feature>
<dbReference type="STRING" id="631454.N177_1831"/>
<feature type="transmembrane region" description="Helical" evidence="6">
    <location>
        <begin position="133"/>
        <end position="158"/>
    </location>
</feature>